<proteinExistence type="predicted"/>
<keyword evidence="7" id="KW-0256">Endoplasmic reticulum</keyword>
<comment type="subcellular location">
    <subcellularLocation>
        <location evidence="2">Endoplasmic reticulum membrane</location>
        <topology evidence="2">Single-pass type II membrane protein</topology>
    </subcellularLocation>
    <subcellularLocation>
        <location evidence="1">Golgi apparatus membrane</location>
        <topology evidence="1">Single-pass type II membrane protein</topology>
    </subcellularLocation>
</comment>
<dbReference type="InterPro" id="IPR003406">
    <property type="entry name" value="Glyco_trans_14"/>
</dbReference>
<evidence type="ECO:0000256" key="14">
    <source>
        <dbReference type="ARBA" id="ARBA00042865"/>
    </source>
</evidence>
<protein>
    <recommendedName>
        <fullName evidence="14">Peptide O-xylosyltransferase</fullName>
    </recommendedName>
</protein>
<dbReference type="EMBL" id="FPBP01000002">
    <property type="protein sequence ID" value="SFU43319.1"/>
    <property type="molecule type" value="Genomic_DNA"/>
</dbReference>
<organism evidence="15 16">
    <name type="scientific">Halomonas korlensis</name>
    <dbReference type="NCBI Taxonomy" id="463301"/>
    <lineage>
        <taxon>Bacteria</taxon>
        <taxon>Pseudomonadati</taxon>
        <taxon>Pseudomonadota</taxon>
        <taxon>Gammaproteobacteria</taxon>
        <taxon>Oceanospirillales</taxon>
        <taxon>Halomonadaceae</taxon>
        <taxon>Halomonas</taxon>
    </lineage>
</organism>
<dbReference type="GO" id="GO:0015012">
    <property type="term" value="P:heparan sulfate proteoglycan biosynthetic process"/>
    <property type="evidence" value="ECO:0007669"/>
    <property type="project" value="TreeGrafter"/>
</dbReference>
<keyword evidence="10" id="KW-0333">Golgi apparatus</keyword>
<evidence type="ECO:0000256" key="11">
    <source>
        <dbReference type="ARBA" id="ARBA00023136"/>
    </source>
</evidence>
<dbReference type="PANTHER" id="PTHR46025">
    <property type="entry name" value="XYLOSYLTRANSFERASE OXT"/>
    <property type="match status" value="1"/>
</dbReference>
<evidence type="ECO:0000313" key="16">
    <source>
        <dbReference type="Proteomes" id="UP000198693"/>
    </source>
</evidence>
<evidence type="ECO:0000256" key="1">
    <source>
        <dbReference type="ARBA" id="ARBA00004323"/>
    </source>
</evidence>
<evidence type="ECO:0000256" key="4">
    <source>
        <dbReference type="ARBA" id="ARBA00022679"/>
    </source>
</evidence>
<evidence type="ECO:0000256" key="10">
    <source>
        <dbReference type="ARBA" id="ARBA00023034"/>
    </source>
</evidence>
<accession>A0A1I7G4F1</accession>
<evidence type="ECO:0000313" key="15">
    <source>
        <dbReference type="EMBL" id="SFU43319.1"/>
    </source>
</evidence>
<evidence type="ECO:0000256" key="12">
    <source>
        <dbReference type="ARBA" id="ARBA00023157"/>
    </source>
</evidence>
<evidence type="ECO:0000256" key="6">
    <source>
        <dbReference type="ARBA" id="ARBA00022723"/>
    </source>
</evidence>
<keyword evidence="6" id="KW-0479">Metal-binding</keyword>
<dbReference type="STRING" id="463301.SAMN04487955_102242"/>
<dbReference type="InterPro" id="IPR043538">
    <property type="entry name" value="XYLT"/>
</dbReference>
<keyword evidence="16" id="KW-1185">Reference proteome</keyword>
<evidence type="ECO:0000256" key="2">
    <source>
        <dbReference type="ARBA" id="ARBA00004648"/>
    </source>
</evidence>
<keyword evidence="4" id="KW-0808">Transferase</keyword>
<name>A0A1I7G4F1_9GAMM</name>
<evidence type="ECO:0000256" key="8">
    <source>
        <dbReference type="ARBA" id="ARBA00022968"/>
    </source>
</evidence>
<dbReference type="RefSeq" id="WP_089793117.1">
    <property type="nucleotide sequence ID" value="NZ_FPBP01000002.1"/>
</dbReference>
<reference evidence="16" key="1">
    <citation type="submission" date="2016-10" db="EMBL/GenBank/DDBJ databases">
        <authorList>
            <person name="Varghese N."/>
            <person name="Submissions S."/>
        </authorList>
    </citation>
    <scope>NUCLEOTIDE SEQUENCE [LARGE SCALE GENOMIC DNA]</scope>
    <source>
        <strain evidence="16">CGMCC 1.6981</strain>
    </source>
</reference>
<dbReference type="GO" id="GO:0030158">
    <property type="term" value="F:protein xylosyltransferase activity"/>
    <property type="evidence" value="ECO:0007669"/>
    <property type="project" value="InterPro"/>
</dbReference>
<evidence type="ECO:0000256" key="5">
    <source>
        <dbReference type="ARBA" id="ARBA00022692"/>
    </source>
</evidence>
<dbReference type="OrthoDB" id="7943907at2"/>
<evidence type="ECO:0000256" key="3">
    <source>
        <dbReference type="ARBA" id="ARBA00022676"/>
    </source>
</evidence>
<gene>
    <name evidence="15" type="ORF">SAMN04487955_102242</name>
</gene>
<keyword evidence="12" id="KW-1015">Disulfide bond</keyword>
<dbReference type="PANTHER" id="PTHR46025:SF3">
    <property type="entry name" value="XYLOSYLTRANSFERASE OXT"/>
    <property type="match status" value="1"/>
</dbReference>
<evidence type="ECO:0000256" key="13">
    <source>
        <dbReference type="ARBA" id="ARBA00023180"/>
    </source>
</evidence>
<dbReference type="Pfam" id="PF02485">
    <property type="entry name" value="Branch"/>
    <property type="match status" value="1"/>
</dbReference>
<keyword evidence="5" id="KW-0812">Transmembrane</keyword>
<sequence length="512" mass="59134">MKVSFVLLAHESPDQLRHLIVSLLSASADIFLHYDASSPHDLEADCSSWGLENLPGKLYLAERVKVVWGEWSIIQATLNCLTLAKRHGYNCDYLMLISGSCMPVKPVERLSSHLAKSGKDHIEVVDAQASRWVTDGIQEERWEYYHVFNWRFQEFRFRAANKVQKLLGVRRRLPLDHTPFMGSQWWCLRVETVDAVLKLLDENEELSHFYRYTWIPDEMFFQTMVANLVPASEISQAPLTRYQFNSWGVPRIYYDDALPELLGETQYFARKISLRALALKENLSRIGAMSEAEYQVYIDTHYEEFRQRFIASLALSRATQAQAWCSLAVAPTDPVAFCKTIPAPLVVVFSLDDSLKRQALQAIKQVPDTVTYGDLLRADMIDFGEGREAVAGYRRVEPAVARHRWPFFLGDLVAQHPQGTRVVFSMGEEAPEFLEVLRWKHNLAVILLDDSSGLEEGEHDLQQLFHVSRRHRKEHELNSKLQQLMKDRDCDFHVVDAEDHARLVDIIQRYKR</sequence>
<dbReference type="GO" id="GO:0046872">
    <property type="term" value="F:metal ion binding"/>
    <property type="evidence" value="ECO:0007669"/>
    <property type="project" value="UniProtKB-KW"/>
</dbReference>
<keyword evidence="11" id="KW-0472">Membrane</keyword>
<dbReference type="GO" id="GO:0050650">
    <property type="term" value="P:chondroitin sulfate proteoglycan biosynthetic process"/>
    <property type="evidence" value="ECO:0007669"/>
    <property type="project" value="TreeGrafter"/>
</dbReference>
<keyword evidence="13" id="KW-0325">Glycoprotein</keyword>
<dbReference type="Proteomes" id="UP000198693">
    <property type="component" value="Unassembled WGS sequence"/>
</dbReference>
<dbReference type="GO" id="GO:0016020">
    <property type="term" value="C:membrane"/>
    <property type="evidence" value="ECO:0007669"/>
    <property type="project" value="InterPro"/>
</dbReference>
<keyword evidence="3" id="KW-0328">Glycosyltransferase</keyword>
<evidence type="ECO:0000256" key="7">
    <source>
        <dbReference type="ARBA" id="ARBA00022824"/>
    </source>
</evidence>
<keyword evidence="8" id="KW-0735">Signal-anchor</keyword>
<keyword evidence="9" id="KW-1133">Transmembrane helix</keyword>
<dbReference type="AlphaFoldDB" id="A0A1I7G4F1"/>
<evidence type="ECO:0000256" key="9">
    <source>
        <dbReference type="ARBA" id="ARBA00022989"/>
    </source>
</evidence>